<sequence>ETLSRLWNELVEGSNEMFESWTNSVMDQFKNLNDKNKKLLELDVSGKGELKVNYSIDFISLIQQVRLLKEFGHKVSKHIEQLYTYGNNFYLYANQLKQIANFYNTMSTQIIDSQKGMLLSEAREFEQLVKTQNDVLWDKPESCTLFINKLIKASEKVSLKTTNFFFFHF</sequence>
<organism evidence="2 3">
    <name type="scientific">Reticulomyxa filosa</name>
    <dbReference type="NCBI Taxonomy" id="46433"/>
    <lineage>
        <taxon>Eukaryota</taxon>
        <taxon>Sar</taxon>
        <taxon>Rhizaria</taxon>
        <taxon>Retaria</taxon>
        <taxon>Foraminifera</taxon>
        <taxon>Monothalamids</taxon>
        <taxon>Reticulomyxidae</taxon>
        <taxon>Reticulomyxa</taxon>
    </lineage>
</organism>
<feature type="domain" description="Dynein heavy chain tail" evidence="1">
    <location>
        <begin position="5"/>
        <end position="137"/>
    </location>
</feature>
<dbReference type="OrthoDB" id="447173at2759"/>
<evidence type="ECO:0000313" key="2">
    <source>
        <dbReference type="EMBL" id="ETO29684.1"/>
    </source>
</evidence>
<evidence type="ECO:0000313" key="3">
    <source>
        <dbReference type="Proteomes" id="UP000023152"/>
    </source>
</evidence>
<dbReference type="Pfam" id="PF08385">
    <property type="entry name" value="DHC_N1"/>
    <property type="match status" value="1"/>
</dbReference>
<dbReference type="Proteomes" id="UP000023152">
    <property type="component" value="Unassembled WGS sequence"/>
</dbReference>
<gene>
    <name evidence="2" type="ORF">RFI_07439</name>
</gene>
<reference evidence="2 3" key="1">
    <citation type="journal article" date="2013" name="Curr. Biol.">
        <title>The Genome of the Foraminiferan Reticulomyxa filosa.</title>
        <authorList>
            <person name="Glockner G."/>
            <person name="Hulsmann N."/>
            <person name="Schleicher M."/>
            <person name="Noegel A.A."/>
            <person name="Eichinger L."/>
            <person name="Gallinger C."/>
            <person name="Pawlowski J."/>
            <person name="Sierra R."/>
            <person name="Euteneuer U."/>
            <person name="Pillet L."/>
            <person name="Moustafa A."/>
            <person name="Platzer M."/>
            <person name="Groth M."/>
            <person name="Szafranski K."/>
            <person name="Schliwa M."/>
        </authorList>
    </citation>
    <scope>NUCLEOTIDE SEQUENCE [LARGE SCALE GENOMIC DNA]</scope>
</reference>
<accession>X6NV52</accession>
<dbReference type="InterPro" id="IPR013594">
    <property type="entry name" value="Dynein_heavy_tail"/>
</dbReference>
<dbReference type="AlphaFoldDB" id="X6NV52"/>
<protein>
    <recommendedName>
        <fullName evidence="1">Dynein heavy chain tail domain-containing protein</fullName>
    </recommendedName>
</protein>
<keyword evidence="3" id="KW-1185">Reference proteome</keyword>
<dbReference type="EMBL" id="ASPP01005903">
    <property type="protein sequence ID" value="ETO29684.1"/>
    <property type="molecule type" value="Genomic_DNA"/>
</dbReference>
<comment type="caution">
    <text evidence="2">The sequence shown here is derived from an EMBL/GenBank/DDBJ whole genome shotgun (WGS) entry which is preliminary data.</text>
</comment>
<name>X6NV52_RETFI</name>
<feature type="non-terminal residue" evidence="2">
    <location>
        <position position="1"/>
    </location>
</feature>
<proteinExistence type="predicted"/>
<evidence type="ECO:0000259" key="1">
    <source>
        <dbReference type="Pfam" id="PF08385"/>
    </source>
</evidence>